<evidence type="ECO:0000313" key="2">
    <source>
        <dbReference type="Proteomes" id="UP001162131"/>
    </source>
</evidence>
<sequence length="73" mass="9203">MSEKQWKSNRDANYVLTLILWLNKIKKIRKFCYTWFQDIFEKKDCNLFFIKFACNRVIWPYEIIDRISSWKWT</sequence>
<proteinExistence type="predicted"/>
<accession>A0AAU9IYD2</accession>
<dbReference type="AlphaFoldDB" id="A0AAU9IYD2"/>
<reference evidence="1" key="1">
    <citation type="submission" date="2021-09" db="EMBL/GenBank/DDBJ databases">
        <authorList>
            <consortium name="AG Swart"/>
            <person name="Singh M."/>
            <person name="Singh A."/>
            <person name="Seah K."/>
            <person name="Emmerich C."/>
        </authorList>
    </citation>
    <scope>NUCLEOTIDE SEQUENCE</scope>
    <source>
        <strain evidence="1">ATCC30299</strain>
    </source>
</reference>
<evidence type="ECO:0000313" key="1">
    <source>
        <dbReference type="EMBL" id="CAG9316290.1"/>
    </source>
</evidence>
<dbReference type="EMBL" id="CAJZBQ010000015">
    <property type="protein sequence ID" value="CAG9316290.1"/>
    <property type="molecule type" value="Genomic_DNA"/>
</dbReference>
<gene>
    <name evidence="1" type="ORF">BSTOLATCC_MIC15725</name>
</gene>
<dbReference type="Proteomes" id="UP001162131">
    <property type="component" value="Unassembled WGS sequence"/>
</dbReference>
<organism evidence="1 2">
    <name type="scientific">Blepharisma stoltei</name>
    <dbReference type="NCBI Taxonomy" id="1481888"/>
    <lineage>
        <taxon>Eukaryota</taxon>
        <taxon>Sar</taxon>
        <taxon>Alveolata</taxon>
        <taxon>Ciliophora</taxon>
        <taxon>Postciliodesmatophora</taxon>
        <taxon>Heterotrichea</taxon>
        <taxon>Heterotrichida</taxon>
        <taxon>Blepharismidae</taxon>
        <taxon>Blepharisma</taxon>
    </lineage>
</organism>
<name>A0AAU9IYD2_9CILI</name>
<keyword evidence="2" id="KW-1185">Reference proteome</keyword>
<protein>
    <submittedName>
        <fullName evidence="1">Uncharacterized protein</fullName>
    </submittedName>
</protein>
<comment type="caution">
    <text evidence="1">The sequence shown here is derived from an EMBL/GenBank/DDBJ whole genome shotgun (WGS) entry which is preliminary data.</text>
</comment>